<evidence type="ECO:0000256" key="2">
    <source>
        <dbReference type="ARBA" id="ARBA00004370"/>
    </source>
</evidence>
<protein>
    <recommendedName>
        <fullName evidence="3">histidine kinase</fullName>
        <ecNumber evidence="3">2.7.13.3</ecNumber>
    </recommendedName>
</protein>
<comment type="subcellular location">
    <subcellularLocation>
        <location evidence="2">Membrane</location>
    </subcellularLocation>
</comment>
<keyword evidence="4" id="KW-0597">Phosphoprotein</keyword>
<dbReference type="GO" id="GO:0016036">
    <property type="term" value="P:cellular response to phosphate starvation"/>
    <property type="evidence" value="ECO:0007669"/>
    <property type="project" value="TreeGrafter"/>
</dbReference>
<dbReference type="RefSeq" id="WP_104968218.1">
    <property type="nucleotide sequence ID" value="NZ_CP025536.1"/>
</dbReference>
<feature type="domain" description="Histidine kinase" evidence="9">
    <location>
        <begin position="226"/>
        <end position="442"/>
    </location>
</feature>
<keyword evidence="11" id="KW-1185">Reference proteome</keyword>
<evidence type="ECO:0000256" key="5">
    <source>
        <dbReference type="ARBA" id="ARBA00022679"/>
    </source>
</evidence>
<dbReference type="GeneID" id="98393674"/>
<dbReference type="InterPro" id="IPR005467">
    <property type="entry name" value="His_kinase_dom"/>
</dbReference>
<dbReference type="FunFam" id="1.10.287.130:FF:000001">
    <property type="entry name" value="Two-component sensor histidine kinase"/>
    <property type="match status" value="1"/>
</dbReference>
<dbReference type="SMART" id="SM00388">
    <property type="entry name" value="HisKA"/>
    <property type="match status" value="1"/>
</dbReference>
<reference evidence="10 11" key="2">
    <citation type="submission" date="2018-02" db="EMBL/GenBank/DDBJ databases">
        <title>Whole genome sequencing analysis of Streptococcus pluranimalium isolated from cattle infected mastitis in China.</title>
        <authorList>
            <person name="Zhang J.-R."/>
            <person name="Hu G.-Z."/>
        </authorList>
    </citation>
    <scope>NUCLEOTIDE SEQUENCE [LARGE SCALE GENOMIC DNA]</scope>
    <source>
        <strain evidence="10 11">TH11417</strain>
    </source>
</reference>
<reference evidence="10 11" key="1">
    <citation type="submission" date="2017-12" db="EMBL/GenBank/DDBJ databases">
        <authorList>
            <person name="Hurst M.R.H."/>
        </authorList>
    </citation>
    <scope>NUCLEOTIDE SEQUENCE [LARGE SCALE GENOMIC DNA]</scope>
    <source>
        <strain evidence="10 11">TH11417</strain>
    </source>
</reference>
<dbReference type="NCBIfam" id="NF046044">
    <property type="entry name" value="PnpS"/>
    <property type="match status" value="1"/>
</dbReference>
<dbReference type="InterPro" id="IPR036890">
    <property type="entry name" value="HATPase_C_sf"/>
</dbReference>
<dbReference type="InterPro" id="IPR003661">
    <property type="entry name" value="HisK_dim/P_dom"/>
</dbReference>
<dbReference type="FunFam" id="3.30.565.10:FF:000049">
    <property type="entry name" value="Two-component sensor histidine kinase"/>
    <property type="match status" value="1"/>
</dbReference>
<dbReference type="Gene3D" id="3.30.565.10">
    <property type="entry name" value="Histidine kinase-like ATPase, C-terminal domain"/>
    <property type="match status" value="1"/>
</dbReference>
<evidence type="ECO:0000256" key="4">
    <source>
        <dbReference type="ARBA" id="ARBA00022553"/>
    </source>
</evidence>
<dbReference type="EC" id="2.7.13.3" evidence="3"/>
<comment type="catalytic activity">
    <reaction evidence="1">
        <text>ATP + protein L-histidine = ADP + protein N-phospho-L-histidine.</text>
        <dbReference type="EC" id="2.7.13.3"/>
    </reaction>
</comment>
<dbReference type="PROSITE" id="PS50109">
    <property type="entry name" value="HIS_KIN"/>
    <property type="match status" value="1"/>
</dbReference>
<evidence type="ECO:0000313" key="10">
    <source>
        <dbReference type="EMBL" id="AUW96896.1"/>
    </source>
</evidence>
<dbReference type="OrthoDB" id="9813151at2"/>
<dbReference type="InterPro" id="IPR003594">
    <property type="entry name" value="HATPase_dom"/>
</dbReference>
<dbReference type="Pfam" id="PF02518">
    <property type="entry name" value="HATPase_c"/>
    <property type="match status" value="1"/>
</dbReference>
<dbReference type="CDD" id="cd00082">
    <property type="entry name" value="HisKA"/>
    <property type="match status" value="1"/>
</dbReference>
<evidence type="ECO:0000256" key="1">
    <source>
        <dbReference type="ARBA" id="ARBA00000085"/>
    </source>
</evidence>
<evidence type="ECO:0000256" key="6">
    <source>
        <dbReference type="ARBA" id="ARBA00022777"/>
    </source>
</evidence>
<feature type="coiled-coil region" evidence="8">
    <location>
        <begin position="73"/>
        <end position="100"/>
    </location>
</feature>
<keyword evidence="6 10" id="KW-0418">Kinase</keyword>
<dbReference type="PANTHER" id="PTHR45453">
    <property type="entry name" value="PHOSPHATE REGULON SENSOR PROTEIN PHOR"/>
    <property type="match status" value="1"/>
</dbReference>
<keyword evidence="8" id="KW-0175">Coiled coil</keyword>
<dbReference type="PRINTS" id="PR00344">
    <property type="entry name" value="BCTRLSENSOR"/>
</dbReference>
<dbReference type="SUPFAM" id="SSF47384">
    <property type="entry name" value="Homodimeric domain of signal transducing histidine kinase"/>
    <property type="match status" value="1"/>
</dbReference>
<dbReference type="GO" id="GO:0000155">
    <property type="term" value="F:phosphorelay sensor kinase activity"/>
    <property type="evidence" value="ECO:0007669"/>
    <property type="project" value="InterPro"/>
</dbReference>
<dbReference type="AlphaFoldDB" id="A0A2L0D504"/>
<dbReference type="SUPFAM" id="SSF55874">
    <property type="entry name" value="ATPase domain of HSP90 chaperone/DNA topoisomerase II/histidine kinase"/>
    <property type="match status" value="1"/>
</dbReference>
<accession>A0A2L0D504</accession>
<evidence type="ECO:0000256" key="7">
    <source>
        <dbReference type="ARBA" id="ARBA00023012"/>
    </source>
</evidence>
<dbReference type="InterPro" id="IPR036097">
    <property type="entry name" value="HisK_dim/P_sf"/>
</dbReference>
<dbReference type="InterPro" id="IPR050351">
    <property type="entry name" value="BphY/WalK/GraS-like"/>
</dbReference>
<dbReference type="Gene3D" id="1.10.287.130">
    <property type="match status" value="1"/>
</dbReference>
<evidence type="ECO:0000256" key="3">
    <source>
        <dbReference type="ARBA" id="ARBA00012438"/>
    </source>
</evidence>
<dbReference type="CDD" id="cd00075">
    <property type="entry name" value="HATPase"/>
    <property type="match status" value="1"/>
</dbReference>
<dbReference type="SMART" id="SM00387">
    <property type="entry name" value="HATPase_c"/>
    <property type="match status" value="1"/>
</dbReference>
<keyword evidence="5" id="KW-0808">Transferase</keyword>
<dbReference type="Proteomes" id="UP000238956">
    <property type="component" value="Chromosome"/>
</dbReference>
<dbReference type="InterPro" id="IPR004358">
    <property type="entry name" value="Sig_transdc_His_kin-like_C"/>
</dbReference>
<dbReference type="Pfam" id="PF00512">
    <property type="entry name" value="HisKA"/>
    <property type="match status" value="1"/>
</dbReference>
<dbReference type="PANTHER" id="PTHR45453:SF1">
    <property type="entry name" value="PHOSPHATE REGULON SENSOR PROTEIN PHOR"/>
    <property type="match status" value="1"/>
</dbReference>
<dbReference type="Gene3D" id="3.30.450.20">
    <property type="entry name" value="PAS domain"/>
    <property type="match status" value="1"/>
</dbReference>
<dbReference type="EMBL" id="CP025536">
    <property type="protein sequence ID" value="AUW96896.1"/>
    <property type="molecule type" value="Genomic_DNA"/>
</dbReference>
<evidence type="ECO:0000256" key="8">
    <source>
        <dbReference type="SAM" id="Coils"/>
    </source>
</evidence>
<name>A0A2L0D504_9STRE</name>
<dbReference type="GO" id="GO:0005886">
    <property type="term" value="C:plasma membrane"/>
    <property type="evidence" value="ECO:0007669"/>
    <property type="project" value="TreeGrafter"/>
</dbReference>
<gene>
    <name evidence="10" type="ORF">C0J00_07090</name>
</gene>
<keyword evidence="7" id="KW-0902">Two-component regulatory system</keyword>
<evidence type="ECO:0000259" key="9">
    <source>
        <dbReference type="PROSITE" id="PS50109"/>
    </source>
</evidence>
<proteinExistence type="predicted"/>
<evidence type="ECO:0000313" key="11">
    <source>
        <dbReference type="Proteomes" id="UP000238956"/>
    </source>
</evidence>
<organism evidence="10 11">
    <name type="scientific">Streptococcus pluranimalium</name>
    <dbReference type="NCBI Taxonomy" id="82348"/>
    <lineage>
        <taxon>Bacteria</taxon>
        <taxon>Bacillati</taxon>
        <taxon>Bacillota</taxon>
        <taxon>Bacilli</taxon>
        <taxon>Lactobacillales</taxon>
        <taxon>Streptococcaceae</taxon>
        <taxon>Streptococcus</taxon>
    </lineage>
</organism>
<dbReference type="KEGG" id="splr:C0J00_07090"/>
<dbReference type="GO" id="GO:0004721">
    <property type="term" value="F:phosphoprotein phosphatase activity"/>
    <property type="evidence" value="ECO:0007669"/>
    <property type="project" value="TreeGrafter"/>
</dbReference>
<sequence length="446" mass="51020">MQTRLKKSFLFLFLLILSILLSPVIEEQALFLNTLIILTSLCLVWEFYHIWQWYRLFDKVSQVSEGSRRLFTFTEETDDLRRLAKRLKNLEKDLVLSDQDSQDKDLSFKAFLEHISMGIFVVSPTKRIELQSRSLGNFFPRLDPKSFKTLADLRRSDITVLVNRVFEEGQVIKKELVGLSDTDLILEVTVVPIRNHQGHFHDVMVFLYDLTPIRLYEQQNMDFVANASHELRTPVTSIKGFAETLIEMPIDEDEAVRQEFLSIIQKESNRLEHIVNHMLTLSKLNQSKPQLSSFDLVAFLKEVTQGLSPKMAEKGLDFQLELPDKLIYETDHYMLSQIIINLLTNAIRYTDQGGQIRISLLEKDKSLEISVADTGIGIGPYQLERIFERFYRVNKGRSRQTGGTGLGLSIVKELSEALGGKISVNSQVGQGSTFTLSLPITIGMGR</sequence>